<dbReference type="GO" id="GO:0030864">
    <property type="term" value="C:cortical actin cytoskeleton"/>
    <property type="evidence" value="ECO:0007669"/>
    <property type="project" value="Ensembl"/>
</dbReference>
<dbReference type="GO" id="GO:1990963">
    <property type="term" value="P:establishment of blood-retinal barrier"/>
    <property type="evidence" value="ECO:0007669"/>
    <property type="project" value="Ensembl"/>
</dbReference>
<evidence type="ECO:0000256" key="2">
    <source>
        <dbReference type="ARBA" id="ARBA00022427"/>
    </source>
</evidence>
<feature type="region of interest" description="Disordered" evidence="9">
    <location>
        <begin position="85"/>
        <end position="104"/>
    </location>
</feature>
<dbReference type="GO" id="GO:0010628">
    <property type="term" value="P:positive regulation of gene expression"/>
    <property type="evidence" value="ECO:0007669"/>
    <property type="project" value="Ensembl"/>
</dbReference>
<dbReference type="GO" id="GO:0008284">
    <property type="term" value="P:positive regulation of cell population proliferation"/>
    <property type="evidence" value="ECO:0007669"/>
    <property type="project" value="Ensembl"/>
</dbReference>
<dbReference type="GO" id="GO:0030336">
    <property type="term" value="P:negative regulation of cell migration"/>
    <property type="evidence" value="ECO:0007669"/>
    <property type="project" value="Ensembl"/>
</dbReference>
<dbReference type="GO" id="GO:0005198">
    <property type="term" value="F:structural molecule activity"/>
    <property type="evidence" value="ECO:0007669"/>
    <property type="project" value="InterPro"/>
</dbReference>
<gene>
    <name evidence="10" type="primary">CLDN5</name>
</gene>
<dbReference type="GO" id="GO:0007179">
    <property type="term" value="P:transforming growth factor beta receptor signaling pathway"/>
    <property type="evidence" value="ECO:0007669"/>
    <property type="project" value="Ensembl"/>
</dbReference>
<sequence length="196" mass="21694">MTSAALEILGLGLGILGWVGVILACGLPMWQVSAFIDVNIVVAQTIWEGLWMNCVVQSTGQMQCKVYDSILALKPEVHQLHPARQDEIPHRDRRRGHLHPLRDPGPRPALLVRQHCHQRLLRPLRAAIPEAGDGGRALHWLGGHGPAALRGLPHLLLLLLTARRDLLPRQVLGTAAAHLQRRVRQEELRLSGAARL</sequence>
<dbReference type="Proteomes" id="UP000016666">
    <property type="component" value="Chromosome 16"/>
</dbReference>
<keyword evidence="11" id="KW-1185">Reference proteome</keyword>
<dbReference type="GO" id="GO:0120192">
    <property type="term" value="P:tight junction assembly"/>
    <property type="evidence" value="ECO:0007669"/>
    <property type="project" value="Ensembl"/>
</dbReference>
<dbReference type="InterPro" id="IPR017974">
    <property type="entry name" value="Claudin_CS"/>
</dbReference>
<organism evidence="10 11">
    <name type="scientific">Anas platyrhynchos platyrhynchos</name>
    <name type="common">Northern mallard</name>
    <dbReference type="NCBI Taxonomy" id="8840"/>
    <lineage>
        <taxon>Eukaryota</taxon>
        <taxon>Metazoa</taxon>
        <taxon>Chordata</taxon>
        <taxon>Craniata</taxon>
        <taxon>Vertebrata</taxon>
        <taxon>Euteleostomi</taxon>
        <taxon>Archelosauria</taxon>
        <taxon>Archosauria</taxon>
        <taxon>Dinosauria</taxon>
        <taxon>Saurischia</taxon>
        <taxon>Theropoda</taxon>
        <taxon>Coelurosauria</taxon>
        <taxon>Aves</taxon>
        <taxon>Neognathae</taxon>
        <taxon>Galloanserae</taxon>
        <taxon>Anseriformes</taxon>
        <taxon>Anatidae</taxon>
        <taxon>Anatinae</taxon>
        <taxon>Anas</taxon>
    </lineage>
</organism>
<dbReference type="GO" id="GO:1903348">
    <property type="term" value="P:positive regulation of bicellular tight junction assembly"/>
    <property type="evidence" value="ECO:0007669"/>
    <property type="project" value="Ensembl"/>
</dbReference>
<reference evidence="10" key="3">
    <citation type="submission" date="2025-09" db="UniProtKB">
        <authorList>
            <consortium name="Ensembl"/>
        </authorList>
    </citation>
    <scope>IDENTIFICATION</scope>
</reference>
<dbReference type="InterPro" id="IPR004031">
    <property type="entry name" value="PMP22/EMP/MP20/Claudin"/>
</dbReference>
<comment type="function">
    <text evidence="8">Claudins function as major constituents of the tight junction complexes that regulate the permeability of epithelia.</text>
</comment>
<evidence type="ECO:0000256" key="4">
    <source>
        <dbReference type="ARBA" id="ARBA00022692"/>
    </source>
</evidence>
<proteinExistence type="inferred from homology"/>
<dbReference type="PANTHER" id="PTHR12002">
    <property type="entry name" value="CLAUDIN"/>
    <property type="match status" value="1"/>
</dbReference>
<keyword evidence="4" id="KW-0812">Transmembrane</keyword>
<dbReference type="Gene3D" id="1.20.140.150">
    <property type="match status" value="1"/>
</dbReference>
<name>A0A493TU96_ANAPP</name>
<reference evidence="10 11" key="1">
    <citation type="submission" date="2017-10" db="EMBL/GenBank/DDBJ databases">
        <title>A new Pekin duck reference genome.</title>
        <authorList>
            <person name="Hou Z.-C."/>
            <person name="Zhou Z.-K."/>
            <person name="Zhu F."/>
            <person name="Hou S.-S."/>
        </authorList>
    </citation>
    <scope>NUCLEOTIDE SEQUENCE [LARGE SCALE GENOMIC DNA]</scope>
</reference>
<dbReference type="PROSITE" id="PS01346">
    <property type="entry name" value="CLAUDIN"/>
    <property type="match status" value="1"/>
</dbReference>
<dbReference type="GO" id="GO:0035633">
    <property type="term" value="P:maintenance of blood-brain barrier"/>
    <property type="evidence" value="ECO:0007669"/>
    <property type="project" value="Ensembl"/>
</dbReference>
<dbReference type="GO" id="GO:0043116">
    <property type="term" value="P:negative regulation of vascular permeability"/>
    <property type="evidence" value="ECO:0007669"/>
    <property type="project" value="Ensembl"/>
</dbReference>
<dbReference type="GO" id="GO:0005923">
    <property type="term" value="C:bicellular tight junction"/>
    <property type="evidence" value="ECO:0007669"/>
    <property type="project" value="UniProtKB-SubCell"/>
</dbReference>
<evidence type="ECO:0000256" key="3">
    <source>
        <dbReference type="ARBA" id="ARBA00022475"/>
    </source>
</evidence>
<dbReference type="GO" id="GO:0010629">
    <property type="term" value="P:negative regulation of gene expression"/>
    <property type="evidence" value="ECO:0007669"/>
    <property type="project" value="Ensembl"/>
</dbReference>
<accession>A0A493TU96</accession>
<keyword evidence="3 8" id="KW-1003">Cell membrane</keyword>
<keyword evidence="6" id="KW-1133">Transmembrane helix</keyword>
<dbReference type="GeneTree" id="ENSGT00940000161769"/>
<dbReference type="STRING" id="8840.ENSAPLP00000029125"/>
<dbReference type="GO" id="GO:0016525">
    <property type="term" value="P:negative regulation of angiogenesis"/>
    <property type="evidence" value="ECO:0007669"/>
    <property type="project" value="Ensembl"/>
</dbReference>
<keyword evidence="5 8" id="KW-0965">Cell junction</keyword>
<comment type="subcellular location">
    <subcellularLocation>
        <location evidence="8">Cell junction</location>
        <location evidence="8">Tight junction</location>
    </subcellularLocation>
    <subcellularLocation>
        <location evidence="8">Cell membrane</location>
        <topology evidence="8">Multi-pass membrane protein</topology>
    </subcellularLocation>
</comment>
<reference evidence="10" key="2">
    <citation type="submission" date="2025-08" db="UniProtKB">
        <authorList>
            <consortium name="Ensembl"/>
        </authorList>
    </citation>
    <scope>IDENTIFICATION</scope>
</reference>
<evidence type="ECO:0000313" key="10">
    <source>
        <dbReference type="Ensembl" id="ENSAPLP00000029125.1"/>
    </source>
</evidence>
<dbReference type="InterPro" id="IPR006187">
    <property type="entry name" value="Claudin"/>
</dbReference>
<evidence type="ECO:0000256" key="8">
    <source>
        <dbReference type="RuleBase" id="RU060637"/>
    </source>
</evidence>
<dbReference type="GO" id="GO:1903142">
    <property type="term" value="P:positive regulation of establishment of endothelial barrier"/>
    <property type="evidence" value="ECO:0007669"/>
    <property type="project" value="Ensembl"/>
</dbReference>
<protein>
    <recommendedName>
        <fullName evidence="8">Claudin</fullName>
    </recommendedName>
</protein>
<evidence type="ECO:0000256" key="9">
    <source>
        <dbReference type="SAM" id="MobiDB-lite"/>
    </source>
</evidence>
<evidence type="ECO:0000256" key="6">
    <source>
        <dbReference type="ARBA" id="ARBA00022989"/>
    </source>
</evidence>
<comment type="similarity">
    <text evidence="1 8">Belongs to the claudin family.</text>
</comment>
<dbReference type="Ensembl" id="ENSAPLT00000038069.1">
    <property type="protein sequence ID" value="ENSAPLP00000029125.1"/>
    <property type="gene ID" value="ENSAPLG00000024722.1"/>
</dbReference>
<keyword evidence="2 8" id="KW-0796">Tight junction</keyword>
<dbReference type="GO" id="GO:0016327">
    <property type="term" value="C:apicolateral plasma membrane"/>
    <property type="evidence" value="ECO:0007669"/>
    <property type="project" value="Ensembl"/>
</dbReference>
<keyword evidence="7" id="KW-0472">Membrane</keyword>
<evidence type="ECO:0000256" key="1">
    <source>
        <dbReference type="ARBA" id="ARBA00008295"/>
    </source>
</evidence>
<evidence type="ECO:0000256" key="5">
    <source>
        <dbReference type="ARBA" id="ARBA00022949"/>
    </source>
</evidence>
<evidence type="ECO:0000313" key="11">
    <source>
        <dbReference type="Proteomes" id="UP000016666"/>
    </source>
</evidence>
<dbReference type="AlphaFoldDB" id="A0A493TU96"/>
<evidence type="ECO:0000256" key="7">
    <source>
        <dbReference type="ARBA" id="ARBA00023136"/>
    </source>
</evidence>
<dbReference type="Pfam" id="PF00822">
    <property type="entry name" value="PMP22_Claudin"/>
    <property type="match status" value="1"/>
</dbReference>